<name>A0A6P3Z656_ZIZJJ</name>
<dbReference type="GO" id="GO:0007023">
    <property type="term" value="P:post-chaperonin tubulin folding pathway"/>
    <property type="evidence" value="ECO:0007669"/>
    <property type="project" value="InterPro"/>
</dbReference>
<keyword evidence="1" id="KW-0143">Chaperone</keyword>
<proteinExistence type="predicted"/>
<evidence type="ECO:0000313" key="7">
    <source>
        <dbReference type="RefSeq" id="XP_015869593.3"/>
    </source>
</evidence>
<dbReference type="AlphaFoldDB" id="A0A6P3Z656"/>
<dbReference type="Gene3D" id="1.25.10.10">
    <property type="entry name" value="Leucine-rich Repeat Variant"/>
    <property type="match status" value="2"/>
</dbReference>
<dbReference type="InterPro" id="IPR058033">
    <property type="entry name" value="ARM_TBCD_2nd"/>
</dbReference>
<gene>
    <name evidence="7" type="primary">LOC107406888</name>
</gene>
<feature type="domain" description="Tubulin-folding cofactor D C-terminal" evidence="4">
    <location>
        <begin position="954"/>
        <end position="1142"/>
    </location>
</feature>
<dbReference type="InterPro" id="IPR021133">
    <property type="entry name" value="HEAT_type_2"/>
</dbReference>
<sequence>MGMAAEAEQQKEELVGIPVGEEDDEHDSKEAVLQKYFLLEWKLVKSLLDDIVSNGCVSDPSVAHKIRSIMDKYQEQGQLLEPYLESIISPLMLIVRSKIIELGVASNKILEVIKPICIIIYSLVTVCGYKAVVRFFPHQVSDLELAVSLLEKCHYTNSVSSLRQESTGEMEAKCVVLLWLSILVLVPFDISTIDTSIASITSFGEHEPVPLVSKIIGFCKDYLSSAGPMRTIAALLLSRLLTRPDMPKASSSFVEWTNEVLSSVTDDVMNHFRVLGAAEALAAIFKAGGRKLLVDIVPIVWNNTSLLMKSSNAARSPLLRKYLMKLTQRIGFTCLPHRSPSWRYVGKTRSLGENMSSSASGNPNQTNYDLDVDNCNTDKSSSCLQDEDLDVPEIVEEIIEMLLTGLKDTDTVVRWSAAKGIGRITSRLTSALSEEVLSSVLELFSPGEGDGSWHGGCLALAELARRGLLLPISLPKVVPVVVKALHYDVRRGPHSVGSHVRDAAAYVCWAFGRAYHHADIRNILDQLAPHLLTVACYDREVNCRRAAAAAFQENVGRQGSYPHGIDIVNAADYFSLSSRLHSYIHVAVFIAQYEGYLYPFAEELMYNKICHWDKGLRELAAEALSALVKYDPEYFANFVVDKLIPCTLSSDLCMRHGATLAVGEVVFSLHQCGYALSSDKEKRVAGVVPAIEKARLYRGKGGEIMRLAVSRFIECVSFYCLPLTEKIKRSLLDTLNENLRHPNSQIQDAAVKALNHFIRAYLIAADIGGTSNITSKYLELLTDANVAVRRGSALAIGVLPYELLATRWKDVLLKLCSSCAIEDNPDDRDAEARVNAVKGLVSVCEILTQDKTNSDITLGENDISLFLLIKNEVMMCLLKALDDYSVDNRGDVGSWVREVAMDGLARCTYILCKRDFVDYTGRSFEGEPMVEFHDRDMIENNQLSPFFDKSLATDIIGGICKQAVEKMDKLRESAAKVLRRILYNKVVFIPHIPYRKTLEKIVPDEDGLKWGVPNFSFPRFVKLLQFTCYSRLVLSGLVISIGGLQESLRKASLSALLEYLQVAEIEHEDERKSREHMLSTEMLWILQQYKRCDRVIIPTLKTIEVLFSKKIFLDMESQTPVFCAGVLDSLAVELKGSKDFSKLYAGIAILGYIASISDSPINARAFSHLLSFLGHKYPKIRKAASEQVYLVLMQNVDLVGEDKVEKALEIISETCWDGDMETVKLQKLELCEMAGLDTEQLRKASGVVSKAKQTKPTDADENASYSSLVGSTGF</sequence>
<evidence type="ECO:0000259" key="5">
    <source>
        <dbReference type="Pfam" id="PF25767"/>
    </source>
</evidence>
<dbReference type="InterPro" id="IPR011989">
    <property type="entry name" value="ARM-like"/>
</dbReference>
<dbReference type="InterPro" id="IPR033162">
    <property type="entry name" value="TBCD"/>
</dbReference>
<dbReference type="GO" id="GO:0005096">
    <property type="term" value="F:GTPase activator activity"/>
    <property type="evidence" value="ECO:0007669"/>
    <property type="project" value="InterPro"/>
</dbReference>
<evidence type="ECO:0000259" key="4">
    <source>
        <dbReference type="Pfam" id="PF12612"/>
    </source>
</evidence>
<dbReference type="GO" id="GO:0048487">
    <property type="term" value="F:beta-tubulin binding"/>
    <property type="evidence" value="ECO:0007669"/>
    <property type="project" value="InterPro"/>
</dbReference>
<dbReference type="SUPFAM" id="SSF48371">
    <property type="entry name" value="ARM repeat"/>
    <property type="match status" value="2"/>
</dbReference>
<keyword evidence="6" id="KW-1185">Reference proteome</keyword>
<dbReference type="RefSeq" id="XP_015869593.3">
    <property type="nucleotide sequence ID" value="XM_016014107.4"/>
</dbReference>
<dbReference type="Pfam" id="PF23579">
    <property type="entry name" value="ARM_TBCD"/>
    <property type="match status" value="1"/>
</dbReference>
<dbReference type="GO" id="GO:0007021">
    <property type="term" value="P:tubulin complex assembly"/>
    <property type="evidence" value="ECO:0007669"/>
    <property type="project" value="InterPro"/>
</dbReference>
<organism evidence="6 7">
    <name type="scientific">Ziziphus jujuba</name>
    <name type="common">Chinese jujube</name>
    <name type="synonym">Ziziphus sativa</name>
    <dbReference type="NCBI Taxonomy" id="326968"/>
    <lineage>
        <taxon>Eukaryota</taxon>
        <taxon>Viridiplantae</taxon>
        <taxon>Streptophyta</taxon>
        <taxon>Embryophyta</taxon>
        <taxon>Tracheophyta</taxon>
        <taxon>Spermatophyta</taxon>
        <taxon>Magnoliopsida</taxon>
        <taxon>eudicotyledons</taxon>
        <taxon>Gunneridae</taxon>
        <taxon>Pentapetalae</taxon>
        <taxon>rosids</taxon>
        <taxon>fabids</taxon>
        <taxon>Rosales</taxon>
        <taxon>Rhamnaceae</taxon>
        <taxon>Paliureae</taxon>
        <taxon>Ziziphus</taxon>
    </lineage>
</organism>
<dbReference type="GO" id="GO:0000226">
    <property type="term" value="P:microtubule cytoskeleton organization"/>
    <property type="evidence" value="ECO:0007669"/>
    <property type="project" value="TreeGrafter"/>
</dbReference>
<feature type="region of interest" description="Disordered" evidence="3">
    <location>
        <begin position="1247"/>
        <end position="1274"/>
    </location>
</feature>
<dbReference type="GeneID" id="107406888"/>
<reference evidence="7" key="1">
    <citation type="submission" date="2025-08" db="UniProtKB">
        <authorList>
            <consortium name="RefSeq"/>
        </authorList>
    </citation>
    <scope>IDENTIFICATION</scope>
    <source>
        <tissue evidence="7">Seedling</tissue>
    </source>
</reference>
<dbReference type="Proteomes" id="UP001652623">
    <property type="component" value="Chromosome 7"/>
</dbReference>
<evidence type="ECO:0000256" key="1">
    <source>
        <dbReference type="ARBA" id="ARBA00023186"/>
    </source>
</evidence>
<accession>A0A6P3Z656</accession>
<dbReference type="PANTHER" id="PTHR12658:SF0">
    <property type="entry name" value="TUBULIN-SPECIFIC CHAPERONE D"/>
    <property type="match status" value="1"/>
</dbReference>
<dbReference type="InterPro" id="IPR022577">
    <property type="entry name" value="TBCD_C"/>
</dbReference>
<feature type="region of interest" description="Disordered" evidence="3">
    <location>
        <begin position="1"/>
        <end position="23"/>
    </location>
</feature>
<evidence type="ECO:0000256" key="3">
    <source>
        <dbReference type="SAM" id="MobiDB-lite"/>
    </source>
</evidence>
<feature type="repeat" description="HEAT" evidence="2">
    <location>
        <begin position="398"/>
        <end position="435"/>
    </location>
</feature>
<feature type="domain" description="Tubulin-folding cofactor D ARM repeats" evidence="5">
    <location>
        <begin position="318"/>
        <end position="565"/>
    </location>
</feature>
<evidence type="ECO:0000256" key="2">
    <source>
        <dbReference type="PROSITE-ProRule" id="PRU00103"/>
    </source>
</evidence>
<dbReference type="Pfam" id="PF12612">
    <property type="entry name" value="TFCD_C"/>
    <property type="match status" value="1"/>
</dbReference>
<protein>
    <submittedName>
        <fullName evidence="7">Tubulin-folding cofactor D isoform X2</fullName>
    </submittedName>
</protein>
<dbReference type="PROSITE" id="PS50077">
    <property type="entry name" value="HEAT_REPEAT"/>
    <property type="match status" value="1"/>
</dbReference>
<dbReference type="PANTHER" id="PTHR12658">
    <property type="entry name" value="BETA-TUBULIN COFACTOR D"/>
    <property type="match status" value="1"/>
</dbReference>
<dbReference type="InterPro" id="IPR016024">
    <property type="entry name" value="ARM-type_fold"/>
</dbReference>
<dbReference type="Pfam" id="PF25767">
    <property type="entry name" value="ARM_TBCD_2nd"/>
    <property type="match status" value="1"/>
</dbReference>
<evidence type="ECO:0000313" key="6">
    <source>
        <dbReference type="Proteomes" id="UP001652623"/>
    </source>
</evidence>
<feature type="compositionally biased region" description="Polar residues" evidence="3">
    <location>
        <begin position="1263"/>
        <end position="1274"/>
    </location>
</feature>